<dbReference type="InterPro" id="IPR019694">
    <property type="entry name" value="Phage_HP1_Orf23"/>
</dbReference>
<dbReference type="Proteomes" id="UP000471501">
    <property type="component" value="Unassembled WGS sequence"/>
</dbReference>
<evidence type="ECO:0000313" key="2">
    <source>
        <dbReference type="Proteomes" id="UP000471501"/>
    </source>
</evidence>
<name>A0A6I4NRJ8_9FLAO</name>
<dbReference type="Pfam" id="PF10758">
    <property type="entry name" value="DUF2586"/>
    <property type="match status" value="1"/>
</dbReference>
<reference evidence="1 2" key="1">
    <citation type="submission" date="2019-12" db="EMBL/GenBank/DDBJ databases">
        <authorList>
            <person name="Kim Y.S."/>
        </authorList>
    </citation>
    <scope>NUCLEOTIDE SEQUENCE [LARGE SCALE GENOMIC DNA]</scope>
    <source>
        <strain evidence="1 2">GA093</strain>
    </source>
</reference>
<keyword evidence="2" id="KW-1185">Reference proteome</keyword>
<evidence type="ECO:0008006" key="3">
    <source>
        <dbReference type="Google" id="ProtNLM"/>
    </source>
</evidence>
<organism evidence="1 2">
    <name type="scientific">Flavobacterium hydrocarbonoxydans</name>
    <dbReference type="NCBI Taxonomy" id="2683249"/>
    <lineage>
        <taxon>Bacteria</taxon>
        <taxon>Pseudomonadati</taxon>
        <taxon>Bacteroidota</taxon>
        <taxon>Flavobacteriia</taxon>
        <taxon>Flavobacteriales</taxon>
        <taxon>Flavobacteriaceae</taxon>
        <taxon>Flavobacterium</taxon>
    </lineage>
</organism>
<dbReference type="RefSeq" id="WP_160376638.1">
    <property type="nucleotide sequence ID" value="NZ_WSTB01000018.1"/>
</dbReference>
<evidence type="ECO:0000313" key="1">
    <source>
        <dbReference type="EMBL" id="MWB96751.1"/>
    </source>
</evidence>
<sequence>MSLPNIKFNISSKGLGLLQSDIQKVPGVVLTGATVTGTSKVTVGQSYQIFSLDEAVNLGIEETGTNAFAYQHIKAFYDEAKKGAELWFMLVLSTVKMEEMADITKPFAKKLLADASGKIRILGILKKSGTTETITDGLDADVALAVANSQALSEDYASRYFPVRVIVSGNKFSGTVADLKDYSTAAFNKVSILLANTDGSKEAAIGLALGRIASIPTQRKISRVKDGPVENFNAYFTNGLKAESLDTAWDAIHNKGYIFLRSFANRSGYFFTSDVTLTSATDDFNTLARGLVMDEAVLIAYDVLVDELSDEIPVSVQGTIHPATIKSWQNAVEQQINGLMVQQGKLSGAKAFIDENQNVLSTNNLDITLQLLPVGYSDYITVNIGFTTNLE</sequence>
<gene>
    <name evidence="1" type="ORF">GON26_20510</name>
</gene>
<accession>A0A6I4NRJ8</accession>
<comment type="caution">
    <text evidence="1">The sequence shown here is derived from an EMBL/GenBank/DDBJ whole genome shotgun (WGS) entry which is preliminary data.</text>
</comment>
<dbReference type="AlphaFoldDB" id="A0A6I4NRJ8"/>
<dbReference type="EMBL" id="WSTB01000018">
    <property type="protein sequence ID" value="MWB96751.1"/>
    <property type="molecule type" value="Genomic_DNA"/>
</dbReference>
<proteinExistence type="predicted"/>
<protein>
    <recommendedName>
        <fullName evidence="3">Phage tail sheath protein</fullName>
    </recommendedName>
</protein>